<dbReference type="Pfam" id="PF09423">
    <property type="entry name" value="PhoD"/>
    <property type="match status" value="1"/>
</dbReference>
<dbReference type="PROSITE" id="PS51257">
    <property type="entry name" value="PROKAR_LIPOPROTEIN"/>
    <property type="match status" value="1"/>
</dbReference>
<dbReference type="RefSeq" id="WP_035571040.1">
    <property type="nucleotide sequence ID" value="NZ_ARYH01000001.1"/>
</dbReference>
<dbReference type="InterPro" id="IPR018946">
    <property type="entry name" value="PhoD-like_MPP"/>
</dbReference>
<feature type="domain" description="PhoD-like phosphatase metallophosphatase" evidence="3">
    <location>
        <begin position="144"/>
        <end position="529"/>
    </location>
</feature>
<dbReference type="CDD" id="cd07389">
    <property type="entry name" value="MPP_PhoD"/>
    <property type="match status" value="1"/>
</dbReference>
<feature type="signal peptide" evidence="2">
    <location>
        <begin position="1"/>
        <end position="23"/>
    </location>
</feature>
<dbReference type="Gene3D" id="3.60.21.70">
    <property type="entry name" value="PhoD-like phosphatase"/>
    <property type="match status" value="1"/>
</dbReference>
<dbReference type="PANTHER" id="PTHR43606:SF7">
    <property type="entry name" value="PHOSPHATASE, PUTATIVE (AFU_ORTHOLOGUE AFUA_6G08710)-RELATED"/>
    <property type="match status" value="1"/>
</dbReference>
<feature type="chain" id="PRO_5001663566" evidence="2">
    <location>
        <begin position="24"/>
        <end position="563"/>
    </location>
</feature>
<comment type="caution">
    <text evidence="5">The sequence shown here is derived from an EMBL/GenBank/DDBJ whole genome shotgun (WGS) entry which is preliminary data.</text>
</comment>
<dbReference type="STRING" id="1280949.HAD_11000"/>
<feature type="region of interest" description="Disordered" evidence="1">
    <location>
        <begin position="26"/>
        <end position="51"/>
    </location>
</feature>
<gene>
    <name evidence="5" type="ORF">HAD_11000</name>
</gene>
<dbReference type="eggNOG" id="COG3540">
    <property type="taxonomic scope" value="Bacteria"/>
</dbReference>
<dbReference type="InterPro" id="IPR038607">
    <property type="entry name" value="PhoD-like_sf"/>
</dbReference>
<dbReference type="PANTHER" id="PTHR43606">
    <property type="entry name" value="PHOSPHATASE, PUTATIVE (AFU_ORTHOLOGUE AFUA_6G08710)-RELATED"/>
    <property type="match status" value="1"/>
</dbReference>
<dbReference type="InterPro" id="IPR032093">
    <property type="entry name" value="PhoD_N"/>
</dbReference>
<feature type="compositionally biased region" description="Low complexity" evidence="1">
    <location>
        <begin position="27"/>
        <end position="38"/>
    </location>
</feature>
<dbReference type="Gene3D" id="2.60.40.380">
    <property type="entry name" value="Purple acid phosphatase-like, N-terminal"/>
    <property type="match status" value="1"/>
</dbReference>
<evidence type="ECO:0000259" key="3">
    <source>
        <dbReference type="Pfam" id="PF09423"/>
    </source>
</evidence>
<dbReference type="AlphaFoldDB" id="A0A069E8B3"/>
<organism evidence="5 6">
    <name type="scientific">Hyphomonas adhaerens MHS-3</name>
    <dbReference type="NCBI Taxonomy" id="1280949"/>
    <lineage>
        <taxon>Bacteria</taxon>
        <taxon>Pseudomonadati</taxon>
        <taxon>Pseudomonadota</taxon>
        <taxon>Alphaproteobacteria</taxon>
        <taxon>Hyphomonadales</taxon>
        <taxon>Hyphomonadaceae</taxon>
        <taxon>Hyphomonas</taxon>
    </lineage>
</organism>
<dbReference type="SUPFAM" id="SSF56300">
    <property type="entry name" value="Metallo-dependent phosphatases"/>
    <property type="match status" value="1"/>
</dbReference>
<dbReference type="InterPro" id="IPR029052">
    <property type="entry name" value="Metallo-depent_PP-like"/>
</dbReference>
<evidence type="ECO:0000313" key="5">
    <source>
        <dbReference type="EMBL" id="KCZ86209.1"/>
    </source>
</evidence>
<keyword evidence="2" id="KW-0732">Signal</keyword>
<evidence type="ECO:0000259" key="4">
    <source>
        <dbReference type="Pfam" id="PF16655"/>
    </source>
</evidence>
<evidence type="ECO:0000256" key="2">
    <source>
        <dbReference type="SAM" id="SignalP"/>
    </source>
</evidence>
<dbReference type="Proteomes" id="UP000027446">
    <property type="component" value="Unassembled WGS sequence"/>
</dbReference>
<dbReference type="PATRIC" id="fig|1280949.3.peg.2251"/>
<dbReference type="InterPro" id="IPR052900">
    <property type="entry name" value="Phospholipid_Metab_Enz"/>
</dbReference>
<protein>
    <submittedName>
        <fullName evidence="5">Alkaline phosphatase</fullName>
    </submittedName>
</protein>
<name>A0A069E8B3_9PROT</name>
<dbReference type="EMBL" id="ARYH01000001">
    <property type="protein sequence ID" value="KCZ86209.1"/>
    <property type="molecule type" value="Genomic_DNA"/>
</dbReference>
<dbReference type="OrthoDB" id="327733at2"/>
<feature type="domain" description="Phospholipase D N-terminal" evidence="4">
    <location>
        <begin position="45"/>
        <end position="132"/>
    </location>
</feature>
<evidence type="ECO:0000313" key="6">
    <source>
        <dbReference type="Proteomes" id="UP000027446"/>
    </source>
</evidence>
<keyword evidence="6" id="KW-1185">Reference proteome</keyword>
<dbReference type="Pfam" id="PF16655">
    <property type="entry name" value="PhoD_N"/>
    <property type="match status" value="1"/>
</dbReference>
<reference evidence="5 6" key="1">
    <citation type="journal article" date="2014" name="Antonie Van Leeuwenhoek">
        <title>Hyphomonas beringensis sp. nov. and Hyphomonas chukchiensis sp. nov., isolated from surface seawater of the Bering Sea and Chukchi Sea.</title>
        <authorList>
            <person name="Li C."/>
            <person name="Lai Q."/>
            <person name="Li G."/>
            <person name="Dong C."/>
            <person name="Wang J."/>
            <person name="Liao Y."/>
            <person name="Shao Z."/>
        </authorList>
    </citation>
    <scope>NUCLEOTIDE SEQUENCE [LARGE SCALE GENOMIC DNA]</scope>
    <source>
        <strain evidence="5 6">MHS-3</strain>
    </source>
</reference>
<sequence length="563" mass="62122">MPRINRRHALALMTGTALTSACATPGEEAAQSATSESSDPAVFRHGVASGDPDASSVVIWTRITTLASEVDVTWSVYDDPEMESLVASGAAKATDETDYTLKVVVDALQPGQTYYYRFEAEGVRSRLGRTQTLPVGAVDQLGIALVSCSNYPFGFFNGYDAIARDPEIDFVLHTGDYIYEYGGPEGWGEETASVIGRPHDPPHEIITLADYRRRHAQYKSDAGSREMHAAHPLICCWDDHESANNPWTDGAQNHQPETEGSWAARRAASIQAYYEWMPIREPMPGRTRAQFWRSYIFGDLATLITLETRHTARGKQVDYAEWAPKLNTEADYAAFRRDVLGDPDRHMISPTELEDISVALSESVAKGQPWRVIGNQIPMARMPVPDVIGLGVLSTPLETSLEAHKRLAWLGKHGLPFYTDTWDGYPVAREAFYDLCKSNKAADLLVLTGDSHSFWANILHDKSGENMGIELGTAGITSPGDFVDSGFDAETAKALDQVFSDQLPEVTWTDNFHQGYVRVVLYPDSAKASYVAVSTVLSPIYNTRTIKAFDIQTDGKNLALRQA</sequence>
<evidence type="ECO:0000256" key="1">
    <source>
        <dbReference type="SAM" id="MobiDB-lite"/>
    </source>
</evidence>
<proteinExistence type="predicted"/>
<accession>A0A069E8B3</accession>